<dbReference type="FunFam" id="3.40.718.10:FF:000004">
    <property type="entry name" value="3-isopropylmalate dehydrogenase"/>
    <property type="match status" value="1"/>
</dbReference>
<evidence type="ECO:0000256" key="13">
    <source>
        <dbReference type="ARBA" id="ARBA00023304"/>
    </source>
</evidence>
<comment type="catalytic activity">
    <reaction evidence="1 15 16">
        <text>(2R,3S)-3-isopropylmalate + NAD(+) = 4-methyl-2-oxopentanoate + CO2 + NADH</text>
        <dbReference type="Rhea" id="RHEA:32271"/>
        <dbReference type="ChEBI" id="CHEBI:16526"/>
        <dbReference type="ChEBI" id="CHEBI:17865"/>
        <dbReference type="ChEBI" id="CHEBI:35121"/>
        <dbReference type="ChEBI" id="CHEBI:57540"/>
        <dbReference type="ChEBI" id="CHEBI:57945"/>
        <dbReference type="EC" id="1.1.1.85"/>
    </reaction>
</comment>
<dbReference type="GO" id="GO:0003862">
    <property type="term" value="F:3-isopropylmalate dehydrogenase activity"/>
    <property type="evidence" value="ECO:0007669"/>
    <property type="project" value="UniProtKB-UniRule"/>
</dbReference>
<sequence length="360" mass="38673">MSKQILILPGDGIGPEIMAEAVKVLSVANEKYALNFELVEDVIGGAAIDKHGVPLADETLARARKADAVLLGAVGGPKWDKIERDIRPERGLLKIRSQLGLFGNLRPAILYPQLAEASTLKPEVVSGLDILIVRELTGGIYFGQPRGTETLENGERKAFDTLPYSESEIRRIAKVGFDMARLRGKKLCSVDKANVLASSQLWREIVEEVAKDYPDVALSHMYVDNAAMQLVRAPKQFDVIVTDNMFGDILSDQASMLTGSIGMLPSASLDIDGKGMYEPCHGSAPDIAGQGIANPLATILSVSMMLRYSFSQTAAADAIEQAVSQVLDQGLRTGDIYSEGCNKVGTQAMGDAVVAALRNL</sequence>
<evidence type="ECO:0000313" key="18">
    <source>
        <dbReference type="EMBL" id="GGJ80043.1"/>
    </source>
</evidence>
<name>A0A917URL2_9PSED</name>
<feature type="binding site" evidence="15">
    <location>
        <position position="248"/>
    </location>
    <ligand>
        <name>Mg(2+)</name>
        <dbReference type="ChEBI" id="CHEBI:18420"/>
    </ligand>
</feature>
<accession>A0A917URL2</accession>
<keyword evidence="10 15" id="KW-0560">Oxidoreductase</keyword>
<reference evidence="18" key="2">
    <citation type="submission" date="2020-09" db="EMBL/GenBank/DDBJ databases">
        <authorList>
            <person name="Sun Q."/>
            <person name="Ohkuma M."/>
        </authorList>
    </citation>
    <scope>NUCLEOTIDE SEQUENCE</scope>
    <source>
        <strain evidence="18">JCM 30078</strain>
    </source>
</reference>
<proteinExistence type="inferred from homology"/>
<dbReference type="EC" id="1.1.1.85" evidence="15"/>
<dbReference type="NCBIfam" id="TIGR00169">
    <property type="entry name" value="leuB"/>
    <property type="match status" value="1"/>
</dbReference>
<feature type="site" description="Important for catalysis" evidence="15">
    <location>
        <position position="192"/>
    </location>
</feature>
<keyword evidence="19" id="KW-1185">Reference proteome</keyword>
<evidence type="ECO:0000256" key="9">
    <source>
        <dbReference type="ARBA" id="ARBA00022842"/>
    </source>
</evidence>
<keyword evidence="8 15" id="KW-0479">Metal-binding</keyword>
<feature type="binding site" evidence="15">
    <location>
        <position position="134"/>
    </location>
    <ligand>
        <name>substrate</name>
    </ligand>
</feature>
<evidence type="ECO:0000256" key="16">
    <source>
        <dbReference type="RuleBase" id="RU004445"/>
    </source>
</evidence>
<feature type="binding site" evidence="15">
    <location>
        <position position="106"/>
    </location>
    <ligand>
        <name>substrate</name>
    </ligand>
</feature>
<dbReference type="Gene3D" id="3.40.718.10">
    <property type="entry name" value="Isopropylmalate Dehydrogenase"/>
    <property type="match status" value="1"/>
</dbReference>
<comment type="cofactor">
    <cofactor evidence="15 16">
        <name>Mg(2+)</name>
        <dbReference type="ChEBI" id="CHEBI:18420"/>
    </cofactor>
    <cofactor evidence="15 16">
        <name>Mn(2+)</name>
        <dbReference type="ChEBI" id="CHEBI:29035"/>
    </cofactor>
    <text evidence="15 16">Binds 1 Mg(2+) or Mn(2+) ion per subunit.</text>
</comment>
<comment type="caution">
    <text evidence="18">The sequence shown here is derived from an EMBL/GenBank/DDBJ whole genome shotgun (WGS) entry which is preliminary data.</text>
</comment>
<dbReference type="GO" id="GO:0000287">
    <property type="term" value="F:magnesium ion binding"/>
    <property type="evidence" value="ECO:0007669"/>
    <property type="project" value="InterPro"/>
</dbReference>
<feature type="binding site" evidence="15">
    <location>
        <position position="252"/>
    </location>
    <ligand>
        <name>Mg(2+)</name>
        <dbReference type="ChEBI" id="CHEBI:18420"/>
    </ligand>
</feature>
<dbReference type="RefSeq" id="WP_188981292.1">
    <property type="nucleotide sequence ID" value="NZ_BMPO01000001.1"/>
</dbReference>
<dbReference type="Proteomes" id="UP000635983">
    <property type="component" value="Unassembled WGS sequence"/>
</dbReference>
<reference evidence="18" key="1">
    <citation type="journal article" date="2014" name="Int. J. Syst. Evol. Microbiol.">
        <title>Complete genome sequence of Corynebacterium casei LMG S-19264T (=DSM 44701T), isolated from a smear-ripened cheese.</title>
        <authorList>
            <consortium name="US DOE Joint Genome Institute (JGI-PGF)"/>
            <person name="Walter F."/>
            <person name="Albersmeier A."/>
            <person name="Kalinowski J."/>
            <person name="Ruckert C."/>
        </authorList>
    </citation>
    <scope>NUCLEOTIDE SEQUENCE</scope>
    <source>
        <strain evidence="18">JCM 30078</strain>
    </source>
</reference>
<dbReference type="GO" id="GO:0005829">
    <property type="term" value="C:cytosol"/>
    <property type="evidence" value="ECO:0007669"/>
    <property type="project" value="TreeGrafter"/>
</dbReference>
<protein>
    <recommendedName>
        <fullName evidence="15">3-isopropylmalate dehydrogenase</fullName>
        <ecNumber evidence="15">1.1.1.85</ecNumber>
    </recommendedName>
    <alternativeName>
        <fullName evidence="15">3-IPM-DH</fullName>
    </alternativeName>
    <alternativeName>
        <fullName evidence="15">Beta-IPM dehydrogenase</fullName>
        <shortName evidence="15">IMDH</shortName>
    </alternativeName>
</protein>
<feature type="binding site" evidence="15">
    <location>
        <begin position="76"/>
        <end position="89"/>
    </location>
    <ligand>
        <name>NAD(+)</name>
        <dbReference type="ChEBI" id="CHEBI:57540"/>
    </ligand>
</feature>
<dbReference type="InterPro" id="IPR004429">
    <property type="entry name" value="Isopropylmalate_DH"/>
</dbReference>
<evidence type="ECO:0000256" key="5">
    <source>
        <dbReference type="ARBA" id="ARBA00011738"/>
    </source>
</evidence>
<comment type="subunit">
    <text evidence="5 15 16">Homodimer.</text>
</comment>
<dbReference type="AlphaFoldDB" id="A0A917URL2"/>
<comment type="similarity">
    <text evidence="4 15">Belongs to the isocitrate and isopropylmalate dehydrogenases family. LeuB type 1 subfamily.</text>
</comment>
<evidence type="ECO:0000313" key="19">
    <source>
        <dbReference type="Proteomes" id="UP000635983"/>
    </source>
</evidence>
<evidence type="ECO:0000256" key="12">
    <source>
        <dbReference type="ARBA" id="ARBA00023211"/>
    </source>
</evidence>
<feature type="binding site" evidence="15">
    <location>
        <position position="224"/>
    </location>
    <ligand>
        <name>Mg(2+)</name>
        <dbReference type="ChEBI" id="CHEBI:18420"/>
    </ligand>
</feature>
<keyword evidence="15" id="KW-0963">Cytoplasm</keyword>
<feature type="site" description="Important for catalysis" evidence="15">
    <location>
        <position position="141"/>
    </location>
</feature>
<gene>
    <name evidence="15 18" type="primary">leuB</name>
    <name evidence="18" type="ORF">GCM10009304_02190</name>
</gene>
<dbReference type="GO" id="GO:0051287">
    <property type="term" value="F:NAD binding"/>
    <property type="evidence" value="ECO:0007669"/>
    <property type="project" value="InterPro"/>
</dbReference>
<keyword evidence="12 15" id="KW-0464">Manganese</keyword>
<evidence type="ECO:0000256" key="14">
    <source>
        <dbReference type="ARBA" id="ARBA00023577"/>
    </source>
</evidence>
<evidence type="ECO:0000256" key="11">
    <source>
        <dbReference type="ARBA" id="ARBA00023027"/>
    </source>
</evidence>
<keyword evidence="13 15" id="KW-0100">Branched-chain amino acid biosynthesis</keyword>
<feature type="domain" description="Isopropylmalate dehydrogenase-like" evidence="17">
    <location>
        <begin position="4"/>
        <end position="353"/>
    </location>
</feature>
<keyword evidence="9 15" id="KW-0460">Magnesium</keyword>
<keyword evidence="6 15" id="KW-0432">Leucine biosynthesis</keyword>
<evidence type="ECO:0000256" key="4">
    <source>
        <dbReference type="ARBA" id="ARBA00008319"/>
    </source>
</evidence>
<feature type="binding site" evidence="15">
    <location>
        <begin position="282"/>
        <end position="294"/>
    </location>
    <ligand>
        <name>NAD(+)</name>
        <dbReference type="ChEBI" id="CHEBI:57540"/>
    </ligand>
</feature>
<comment type="subcellular location">
    <subcellularLocation>
        <location evidence="15">Cytoplasm</location>
    </subcellularLocation>
</comment>
<dbReference type="PANTHER" id="PTHR42979:SF1">
    <property type="entry name" value="3-ISOPROPYLMALATE DEHYDROGENASE"/>
    <property type="match status" value="1"/>
</dbReference>
<dbReference type="EMBL" id="BMPO01000001">
    <property type="protein sequence ID" value="GGJ80043.1"/>
    <property type="molecule type" value="Genomic_DNA"/>
</dbReference>
<evidence type="ECO:0000256" key="15">
    <source>
        <dbReference type="HAMAP-Rule" id="MF_01033"/>
    </source>
</evidence>
<evidence type="ECO:0000256" key="7">
    <source>
        <dbReference type="ARBA" id="ARBA00022605"/>
    </source>
</evidence>
<evidence type="ECO:0000259" key="17">
    <source>
        <dbReference type="SMART" id="SM01329"/>
    </source>
</evidence>
<evidence type="ECO:0000256" key="8">
    <source>
        <dbReference type="ARBA" id="ARBA00022723"/>
    </source>
</evidence>
<comment type="pathway">
    <text evidence="3 15 16">Amino-acid biosynthesis; L-leucine biosynthesis; L-leucine from 3-methyl-2-oxobutanoate: step 3/4.</text>
</comment>
<dbReference type="HAMAP" id="MF_01033">
    <property type="entry name" value="LeuB_type1"/>
    <property type="match status" value="1"/>
</dbReference>
<evidence type="ECO:0000256" key="2">
    <source>
        <dbReference type="ARBA" id="ARBA00001936"/>
    </source>
</evidence>
<keyword evidence="7 15" id="KW-0028">Amino-acid biosynthesis</keyword>
<dbReference type="GO" id="GO:0009098">
    <property type="term" value="P:L-leucine biosynthetic process"/>
    <property type="evidence" value="ECO:0007669"/>
    <property type="project" value="UniProtKB-UniRule"/>
</dbReference>
<feature type="binding site" evidence="15">
    <location>
        <position position="96"/>
    </location>
    <ligand>
        <name>substrate</name>
    </ligand>
</feature>
<organism evidence="18 19">
    <name type="scientific">Pseudomonas matsuisoli</name>
    <dbReference type="NCBI Taxonomy" id="1515666"/>
    <lineage>
        <taxon>Bacteria</taxon>
        <taxon>Pseudomonadati</taxon>
        <taxon>Pseudomonadota</taxon>
        <taxon>Gammaproteobacteria</taxon>
        <taxon>Pseudomonadales</taxon>
        <taxon>Pseudomonadaceae</taxon>
        <taxon>Pseudomonas</taxon>
    </lineage>
</organism>
<dbReference type="InterPro" id="IPR019818">
    <property type="entry name" value="IsoCit/isopropylmalate_DH_CS"/>
</dbReference>
<comment type="function">
    <text evidence="14 15 16">Catalyzes the oxidation of 3-carboxy-2-hydroxy-4-methylpentanoate (3-isopropylmalate) to 3-carboxy-4-methyl-2-oxopentanoate. The product decarboxylates to 4-methyl-2 oxopentanoate.</text>
</comment>
<evidence type="ECO:0000256" key="3">
    <source>
        <dbReference type="ARBA" id="ARBA00004762"/>
    </source>
</evidence>
<dbReference type="Pfam" id="PF00180">
    <property type="entry name" value="Iso_dh"/>
    <property type="match status" value="1"/>
</dbReference>
<comment type="cofactor">
    <cofactor evidence="2">
        <name>Mn(2+)</name>
        <dbReference type="ChEBI" id="CHEBI:29035"/>
    </cofactor>
</comment>
<dbReference type="SUPFAM" id="SSF53659">
    <property type="entry name" value="Isocitrate/Isopropylmalate dehydrogenase-like"/>
    <property type="match status" value="1"/>
</dbReference>
<keyword evidence="11 15" id="KW-0520">NAD</keyword>
<dbReference type="PROSITE" id="PS00470">
    <property type="entry name" value="IDH_IMDH"/>
    <property type="match status" value="1"/>
</dbReference>
<evidence type="ECO:0000256" key="6">
    <source>
        <dbReference type="ARBA" id="ARBA00022430"/>
    </source>
</evidence>
<dbReference type="InterPro" id="IPR024084">
    <property type="entry name" value="IsoPropMal-DH-like_dom"/>
</dbReference>
<evidence type="ECO:0000256" key="10">
    <source>
        <dbReference type="ARBA" id="ARBA00023002"/>
    </source>
</evidence>
<dbReference type="SMART" id="SM01329">
    <property type="entry name" value="Iso_dh"/>
    <property type="match status" value="1"/>
</dbReference>
<dbReference type="PANTHER" id="PTHR42979">
    <property type="entry name" value="3-ISOPROPYLMALATE DEHYDROGENASE"/>
    <property type="match status" value="1"/>
</dbReference>
<evidence type="ECO:0000256" key="1">
    <source>
        <dbReference type="ARBA" id="ARBA00000624"/>
    </source>
</evidence>
<feature type="binding site" evidence="15">
    <location>
        <position position="224"/>
    </location>
    <ligand>
        <name>substrate</name>
    </ligand>
</feature>